<name>A0A7K1HEL6_9BACT</name>
<comment type="similarity">
    <text evidence="1">Belongs to the transferase hexapeptide repeat family.</text>
</comment>
<dbReference type="Proteomes" id="UP000437446">
    <property type="component" value="Unassembled WGS sequence"/>
</dbReference>
<keyword evidence="4" id="KW-0046">Antibiotic resistance</keyword>
<keyword evidence="2 6" id="KW-0808">Transferase</keyword>
<accession>A0A7K1HEL6</accession>
<evidence type="ECO:0000256" key="1">
    <source>
        <dbReference type="ARBA" id="ARBA00007274"/>
    </source>
</evidence>
<dbReference type="AlphaFoldDB" id="A0A7K1HEL6"/>
<evidence type="ECO:0000256" key="5">
    <source>
        <dbReference type="ARBA" id="ARBA00023315"/>
    </source>
</evidence>
<evidence type="ECO:0000256" key="2">
    <source>
        <dbReference type="ARBA" id="ARBA00022679"/>
    </source>
</evidence>
<dbReference type="EMBL" id="WNCR01000003">
    <property type="protein sequence ID" value="MTU29357.1"/>
    <property type="molecule type" value="Genomic_DNA"/>
</dbReference>
<keyword evidence="5" id="KW-0012">Acyltransferase</keyword>
<dbReference type="PROSITE" id="PS00101">
    <property type="entry name" value="HEXAPEP_TRANSFERASES"/>
    <property type="match status" value="1"/>
</dbReference>
<sequence>MMTKIYPRTGDKQTVYLNAVIKDPQIAVGDYTIYNDFVADPLLFEKNNVLYHYPIHRERLIIGKFCSIACGTKFLFNCANHTLKSLSTYTFPLFYEEWELEKSNITTAWDNKGDIVIGNDVWIGYEAVIMARVHIGDGAIIAARAVVTKDVPPYTIVGGTPAKEIRKRFDAEVIQQLLILKWWNWSTDKIRQCLPYIAEGKMDELLTRNKERL</sequence>
<dbReference type="CDD" id="cd03349">
    <property type="entry name" value="LbH_XAT"/>
    <property type="match status" value="1"/>
</dbReference>
<dbReference type="InterPro" id="IPR018357">
    <property type="entry name" value="Hexapep_transf_CS"/>
</dbReference>
<dbReference type="InterPro" id="IPR001451">
    <property type="entry name" value="Hexapep"/>
</dbReference>
<dbReference type="Pfam" id="PF00132">
    <property type="entry name" value="Hexapep"/>
    <property type="match status" value="1"/>
</dbReference>
<protein>
    <submittedName>
        <fullName evidence="6">Antibiotic acetyltransferase</fullName>
    </submittedName>
</protein>
<dbReference type="PANTHER" id="PTHR43300">
    <property type="entry name" value="ACETYLTRANSFERASE"/>
    <property type="match status" value="1"/>
</dbReference>
<dbReference type="Gene3D" id="2.160.10.10">
    <property type="entry name" value="Hexapeptide repeat proteins"/>
    <property type="match status" value="1"/>
</dbReference>
<dbReference type="InterPro" id="IPR011004">
    <property type="entry name" value="Trimer_LpxA-like_sf"/>
</dbReference>
<proteinExistence type="inferred from homology"/>
<dbReference type="SUPFAM" id="SSF51161">
    <property type="entry name" value="Trimeric LpxA-like enzymes"/>
    <property type="match status" value="1"/>
</dbReference>
<dbReference type="GO" id="GO:0046677">
    <property type="term" value="P:response to antibiotic"/>
    <property type="evidence" value="ECO:0007669"/>
    <property type="project" value="UniProtKB-KW"/>
</dbReference>
<comment type="caution">
    <text evidence="6">The sequence shown here is derived from an EMBL/GenBank/DDBJ whole genome shotgun (WGS) entry which is preliminary data.</text>
</comment>
<dbReference type="InterPro" id="IPR050179">
    <property type="entry name" value="Trans_hexapeptide_repeat"/>
</dbReference>
<evidence type="ECO:0000256" key="4">
    <source>
        <dbReference type="ARBA" id="ARBA00023251"/>
    </source>
</evidence>
<dbReference type="GO" id="GO:0016746">
    <property type="term" value="F:acyltransferase activity"/>
    <property type="evidence" value="ECO:0007669"/>
    <property type="project" value="UniProtKB-KW"/>
</dbReference>
<evidence type="ECO:0000313" key="7">
    <source>
        <dbReference type="Proteomes" id="UP000437446"/>
    </source>
</evidence>
<dbReference type="PANTHER" id="PTHR43300:SF11">
    <property type="entry name" value="ACETYLTRANSFERASE RV3034C-RELATED"/>
    <property type="match status" value="1"/>
</dbReference>
<dbReference type="RefSeq" id="WP_129943272.1">
    <property type="nucleotide sequence ID" value="NZ_RCYQ01000003.1"/>
</dbReference>
<evidence type="ECO:0000313" key="6">
    <source>
        <dbReference type="EMBL" id="MTU29357.1"/>
    </source>
</evidence>
<keyword evidence="3" id="KW-0677">Repeat</keyword>
<gene>
    <name evidence="6" type="ORF">GMD66_09035</name>
</gene>
<evidence type="ECO:0000256" key="3">
    <source>
        <dbReference type="ARBA" id="ARBA00022737"/>
    </source>
</evidence>
<dbReference type="FunFam" id="2.160.10.10:FF:000037">
    <property type="entry name" value="Streptogramin A acetyltransferase"/>
    <property type="match status" value="1"/>
</dbReference>
<organism evidence="6 7">
    <name type="scientific">Parabacteroides merdae</name>
    <dbReference type="NCBI Taxonomy" id="46503"/>
    <lineage>
        <taxon>Bacteria</taxon>
        <taxon>Pseudomonadati</taxon>
        <taxon>Bacteroidota</taxon>
        <taxon>Bacteroidia</taxon>
        <taxon>Bacteroidales</taxon>
        <taxon>Tannerellaceae</taxon>
        <taxon>Parabacteroides</taxon>
    </lineage>
</organism>
<reference evidence="6 7" key="1">
    <citation type="journal article" date="2019" name="Nat. Med.">
        <title>A library of human gut bacterial isolates paired with longitudinal multiomics data enables mechanistic microbiome research.</title>
        <authorList>
            <person name="Poyet M."/>
            <person name="Groussin M."/>
            <person name="Gibbons S.M."/>
            <person name="Avila-Pacheco J."/>
            <person name="Jiang X."/>
            <person name="Kearney S.M."/>
            <person name="Perrotta A.R."/>
            <person name="Berdy B."/>
            <person name="Zhao S."/>
            <person name="Lieberman T.D."/>
            <person name="Swanson P.K."/>
            <person name="Smith M."/>
            <person name="Roesemann S."/>
            <person name="Alexander J.E."/>
            <person name="Rich S.A."/>
            <person name="Livny J."/>
            <person name="Vlamakis H."/>
            <person name="Clish C."/>
            <person name="Bullock K."/>
            <person name="Deik A."/>
            <person name="Scott J."/>
            <person name="Pierce K.A."/>
            <person name="Xavier R.J."/>
            <person name="Alm E.J."/>
        </authorList>
    </citation>
    <scope>NUCLEOTIDE SEQUENCE [LARGE SCALE GENOMIC DNA]</scope>
    <source>
        <strain evidence="6 7">BIOML-A25</strain>
    </source>
</reference>